<dbReference type="EMBL" id="WIQZ01000004">
    <property type="protein sequence ID" value="KAF3145690.1"/>
    <property type="molecule type" value="Genomic_DNA"/>
</dbReference>
<proteinExistence type="predicted"/>
<organism evidence="2 4">
    <name type="scientific">Orbilia oligospora</name>
    <name type="common">Nematode-trapping fungus</name>
    <name type="synonym">Arthrobotrys oligospora</name>
    <dbReference type="NCBI Taxonomy" id="2813651"/>
    <lineage>
        <taxon>Eukaryota</taxon>
        <taxon>Fungi</taxon>
        <taxon>Dikarya</taxon>
        <taxon>Ascomycota</taxon>
        <taxon>Pezizomycotina</taxon>
        <taxon>Orbiliomycetes</taxon>
        <taxon>Orbiliales</taxon>
        <taxon>Orbiliaceae</taxon>
        <taxon>Orbilia</taxon>
    </lineage>
</organism>
<comment type="caution">
    <text evidence="2">The sequence shown here is derived from an EMBL/GenBank/DDBJ whole genome shotgun (WGS) entry which is preliminary data.</text>
</comment>
<sequence>MKRIKSYLPYLFFLLIGVGKCTEICYACRPLDRENSPGIGIDLALGYGVAVLCYGNGTIIDVAKIDDDEAYIKAMKDLAEEALRIPINFPYYARLMDLPGFSIPPPPQPNFKSESWETISNETTTLNETEEAPETLPSNIRPSFNLTRLPERYKRWVEAISLLISTLKSRVDAVHKLDYPAIILSIPDFCFHLGPCGRYFDVAASVADFDTVWPIMYASSAAVYSRRGPEISDLGFYHEDDDDSLFDKSVETALVVDYSNAAISLTLLQRAQSIAILDPVEFYMEPKLGANGIKSQQSVGKFQNEVYDWVQASFNQTVFNTVGDLVLTGDAATSSVIHDVLHRVLKDNYQIKRQDHQLSHEDYTFFRGRAMAKRAWGWMMDKHDGCLPLTWCPGAEEEFERHYRDYELGLEN</sequence>
<protein>
    <submittedName>
        <fullName evidence="2">Uncharacterized protein</fullName>
    </submittedName>
</protein>
<name>A0A7C8NXT6_ORBOL</name>
<evidence type="ECO:0000313" key="3">
    <source>
        <dbReference type="Proteomes" id="UP000475325"/>
    </source>
</evidence>
<evidence type="ECO:0000313" key="1">
    <source>
        <dbReference type="EMBL" id="KAF3109881.1"/>
    </source>
</evidence>
<evidence type="ECO:0000313" key="4">
    <source>
        <dbReference type="Proteomes" id="UP000480548"/>
    </source>
</evidence>
<dbReference type="Proteomes" id="UP000480548">
    <property type="component" value="Unassembled WGS sequence"/>
</dbReference>
<dbReference type="AlphaFoldDB" id="A0A7C8NXT6"/>
<reference evidence="3 4" key="1">
    <citation type="submission" date="2019-06" db="EMBL/GenBank/DDBJ databases">
        <authorList>
            <person name="Palmer J.M."/>
        </authorList>
    </citation>
    <scope>NUCLEOTIDE SEQUENCE [LARGE SCALE GENOMIC DNA]</scope>
    <source>
        <strain evidence="1 3">TWF102</strain>
        <strain evidence="2 4">TWF703</strain>
    </source>
</reference>
<evidence type="ECO:0000313" key="2">
    <source>
        <dbReference type="EMBL" id="KAF3145690.1"/>
    </source>
</evidence>
<gene>
    <name evidence="1" type="ORF">TWF102_009147</name>
    <name evidence="2" type="ORF">TWF703_006832</name>
</gene>
<accession>A0A7C8NXT6</accession>
<dbReference type="Proteomes" id="UP000475325">
    <property type="component" value="Unassembled WGS sequence"/>
</dbReference>
<dbReference type="EMBL" id="WIQW01000006">
    <property type="protein sequence ID" value="KAF3109881.1"/>
    <property type="molecule type" value="Genomic_DNA"/>
</dbReference>